<organism evidence="2 3">
    <name type="scientific">Drosophila albomicans</name>
    <name type="common">Fruit fly</name>
    <dbReference type="NCBI Taxonomy" id="7291"/>
    <lineage>
        <taxon>Eukaryota</taxon>
        <taxon>Metazoa</taxon>
        <taxon>Ecdysozoa</taxon>
        <taxon>Arthropoda</taxon>
        <taxon>Hexapoda</taxon>
        <taxon>Insecta</taxon>
        <taxon>Pterygota</taxon>
        <taxon>Neoptera</taxon>
        <taxon>Endopterygota</taxon>
        <taxon>Diptera</taxon>
        <taxon>Brachycera</taxon>
        <taxon>Muscomorpha</taxon>
        <taxon>Ephydroidea</taxon>
        <taxon>Drosophilidae</taxon>
        <taxon>Drosophila</taxon>
    </lineage>
</organism>
<protein>
    <submittedName>
        <fullName evidence="3">Uncharacterized protein LOC117574446</fullName>
    </submittedName>
</protein>
<dbReference type="Proteomes" id="UP000515160">
    <property type="component" value="Chromosome 2R"/>
</dbReference>
<reference evidence="3" key="1">
    <citation type="submission" date="2025-08" db="UniProtKB">
        <authorList>
            <consortium name="RefSeq"/>
        </authorList>
    </citation>
    <scope>IDENTIFICATION</scope>
    <source>
        <strain evidence="3">15112-1751.03</strain>
        <tissue evidence="3">Whole Adult</tissue>
    </source>
</reference>
<sequence>MMLPLVGECIYFVIQILSVIFLSDLPSELSIYLCAVLRALFGGHACFMMSVFCFMTSTTSKEDRTLRFGIFIISVLLTKFVSNPSDTELYYIFKVDYSITTGVILQLVTILYIGMVFVLSNFFYVPTLLIFM</sequence>
<feature type="transmembrane region" description="Helical" evidence="1">
    <location>
        <begin position="29"/>
        <end position="54"/>
    </location>
</feature>
<feature type="transmembrane region" description="Helical" evidence="1">
    <location>
        <begin position="66"/>
        <end position="83"/>
    </location>
</feature>
<feature type="transmembrane region" description="Helical" evidence="1">
    <location>
        <begin position="103"/>
        <end position="131"/>
    </location>
</feature>
<gene>
    <name evidence="3" type="primary">LOC117574446</name>
</gene>
<accession>A0A6P8XS52</accession>
<dbReference type="AlphaFoldDB" id="A0A6P8XS52"/>
<evidence type="ECO:0000313" key="3">
    <source>
        <dbReference type="RefSeq" id="XP_034114175.2"/>
    </source>
</evidence>
<keyword evidence="2" id="KW-1185">Reference proteome</keyword>
<evidence type="ECO:0000256" key="1">
    <source>
        <dbReference type="SAM" id="Phobius"/>
    </source>
</evidence>
<dbReference type="GeneID" id="117574446"/>
<evidence type="ECO:0000313" key="2">
    <source>
        <dbReference type="Proteomes" id="UP000515160"/>
    </source>
</evidence>
<feature type="transmembrane region" description="Helical" evidence="1">
    <location>
        <begin position="5"/>
        <end position="23"/>
    </location>
</feature>
<name>A0A6P8XS52_DROAB</name>
<keyword evidence="1" id="KW-0472">Membrane</keyword>
<dbReference type="RefSeq" id="XP_034114175.2">
    <property type="nucleotide sequence ID" value="XM_034258284.2"/>
</dbReference>
<keyword evidence="1" id="KW-1133">Transmembrane helix</keyword>
<keyword evidence="1" id="KW-0812">Transmembrane</keyword>
<proteinExistence type="predicted"/>